<feature type="domain" description="Neurotrophin 1 N-terminal" evidence="7">
    <location>
        <begin position="104"/>
        <end position="167"/>
    </location>
</feature>
<accession>A0A6J1MYG5</accession>
<feature type="region of interest" description="Disordered" evidence="4">
    <location>
        <begin position="618"/>
        <end position="645"/>
    </location>
</feature>
<dbReference type="OrthoDB" id="8197497at2759"/>
<feature type="signal peptide" evidence="5">
    <location>
        <begin position="1"/>
        <end position="19"/>
    </location>
</feature>
<dbReference type="GO" id="GO:0005615">
    <property type="term" value="C:extracellular space"/>
    <property type="evidence" value="ECO:0007669"/>
    <property type="project" value="UniProtKB-ARBA"/>
</dbReference>
<feature type="chain" id="PRO_5047197760" evidence="5">
    <location>
        <begin position="20"/>
        <end position="775"/>
    </location>
</feature>
<dbReference type="GeneID" id="112045781"/>
<organism evidence="8 9">
    <name type="scientific">Bicyclus anynana</name>
    <name type="common">Squinting bush brown butterfly</name>
    <dbReference type="NCBI Taxonomy" id="110368"/>
    <lineage>
        <taxon>Eukaryota</taxon>
        <taxon>Metazoa</taxon>
        <taxon>Ecdysozoa</taxon>
        <taxon>Arthropoda</taxon>
        <taxon>Hexapoda</taxon>
        <taxon>Insecta</taxon>
        <taxon>Pterygota</taxon>
        <taxon>Neoptera</taxon>
        <taxon>Endopterygota</taxon>
        <taxon>Lepidoptera</taxon>
        <taxon>Glossata</taxon>
        <taxon>Ditrysia</taxon>
        <taxon>Papilionoidea</taxon>
        <taxon>Nymphalidae</taxon>
        <taxon>Satyrinae</taxon>
        <taxon>Satyrini</taxon>
        <taxon>Mycalesina</taxon>
        <taxon>Bicyclus</taxon>
    </lineage>
</organism>
<keyword evidence="1 5" id="KW-0732">Signal</keyword>
<feature type="domain" description="Spaetzle" evidence="6">
    <location>
        <begin position="357"/>
        <end position="447"/>
    </location>
</feature>
<dbReference type="GO" id="GO:0008083">
    <property type="term" value="F:growth factor activity"/>
    <property type="evidence" value="ECO:0007669"/>
    <property type="project" value="TreeGrafter"/>
</dbReference>
<dbReference type="SUPFAM" id="SSF57501">
    <property type="entry name" value="Cystine-knot cytokines"/>
    <property type="match status" value="1"/>
</dbReference>
<dbReference type="InterPro" id="IPR052444">
    <property type="entry name" value="Spz/Toll_ligand-like"/>
</dbReference>
<dbReference type="Pfam" id="PF16077">
    <property type="entry name" value="Spaetzle"/>
    <property type="match status" value="1"/>
</dbReference>
<dbReference type="GO" id="GO:0045087">
    <property type="term" value="P:innate immune response"/>
    <property type="evidence" value="ECO:0007669"/>
    <property type="project" value="TreeGrafter"/>
</dbReference>
<reference evidence="9" key="1">
    <citation type="submission" date="2025-08" db="UniProtKB">
        <authorList>
            <consortium name="RefSeq"/>
        </authorList>
    </citation>
    <scope>IDENTIFICATION</scope>
</reference>
<name>A0A6J1MYG5_BICAN</name>
<feature type="compositionally biased region" description="Basic residues" evidence="4">
    <location>
        <begin position="620"/>
        <end position="633"/>
    </location>
</feature>
<sequence length="775" mass="86801">MPLKMHFVAIVCLICITNAEDLKDFVDLKEFSEPHELLIAQESRQYETIVKPPVRILKPNGVTNSHRPQYNLDSLEADLTAQLDDYFESTSKPPVIKNYKLKMSKENMIRDAVLRALERKDHVGKFAQILPIIRAMSGNQRVALASLVASQVTTPPGRQPLNLSQKTISRGSYSTTESITSNRYDSISRNDNGTMDLTADATNQTLVQDLPIAEKFRSLNRFMDRKGNLIRRGTFMPKISPKTRRTTAEPLTVISRRRPIPARKLPTATDQAKCEMFTNTLCLHTEDYPADAIMSTIRRNKAAAGALLADFKDPGEGAVDGITAAQEAKYTAEHYLVSNRRGDTANRDFASAGEAGFMCPSTVKYARPQRARATSGQWKYIVNTGEHTQTLRLEKCLKPKESCTYLTDNFKSKCVQVYNYHRLLTWDQQNGLHMDIFKVPTCCSCHIEGYSVSFPPLGHRMHETSSEHFPGEDLSSEHGNQAFESVQSSIQRPNLSKTPFSLNKPVSVESFPSSADNQNTIPGSTFNSAKLNDNEDFNNVPSNPIDSYGNTYFPDSFNQATSVRNVKRPVPRNPSGITALESVTLPSYLEPPTPAGPSSFTFSKDSFNKYKVIDSPFKRGPIRPSRRPIRKKISSGPEDLVSSGTSAVGAYDLDSSTDFNEDIDEAEINVNTNFNPRATIAPKLQAVTTERNFTSYIPFDQANLEREETVNGKKVNYNYHPIIDFFVDDEKNQDSIDREDNAQTYAASLESEWKPINRPLVDTKTTNSIGRKKHK</sequence>
<feature type="region of interest" description="Disordered" evidence="4">
    <location>
        <begin position="756"/>
        <end position="775"/>
    </location>
</feature>
<feature type="region of interest" description="Disordered" evidence="4">
    <location>
        <begin position="508"/>
        <end position="545"/>
    </location>
</feature>
<dbReference type="InterPro" id="IPR056200">
    <property type="entry name" value="NT_N"/>
</dbReference>
<evidence type="ECO:0000256" key="4">
    <source>
        <dbReference type="SAM" id="MobiDB-lite"/>
    </source>
</evidence>
<feature type="compositionally biased region" description="Polar residues" evidence="4">
    <location>
        <begin position="510"/>
        <end position="545"/>
    </location>
</feature>
<evidence type="ECO:0000313" key="9">
    <source>
        <dbReference type="RefSeq" id="XP_023937873.2"/>
    </source>
</evidence>
<dbReference type="PANTHER" id="PTHR23199">
    <property type="entry name" value="NEUROTROPHIN 1-RELATED"/>
    <property type="match status" value="1"/>
</dbReference>
<keyword evidence="3" id="KW-0325">Glycoprotein</keyword>
<protein>
    <submittedName>
        <fullName evidence="9">Uncharacterized protein LOC112045781 isoform X2</fullName>
    </submittedName>
</protein>
<proteinExistence type="predicted"/>
<dbReference type="Pfam" id="PF24103">
    <property type="entry name" value="NT_N"/>
    <property type="match status" value="1"/>
</dbReference>
<evidence type="ECO:0000259" key="7">
    <source>
        <dbReference type="Pfam" id="PF24103"/>
    </source>
</evidence>
<dbReference type="RefSeq" id="XP_023937873.2">
    <property type="nucleotide sequence ID" value="XM_024082105.2"/>
</dbReference>
<keyword evidence="2" id="KW-1015">Disulfide bond</keyword>
<dbReference type="InterPro" id="IPR032104">
    <property type="entry name" value="Spaetzle"/>
</dbReference>
<evidence type="ECO:0000256" key="1">
    <source>
        <dbReference type="ARBA" id="ARBA00022729"/>
    </source>
</evidence>
<dbReference type="Gene3D" id="2.10.90.10">
    <property type="entry name" value="Cystine-knot cytokines"/>
    <property type="match status" value="1"/>
</dbReference>
<dbReference type="Proteomes" id="UP001652582">
    <property type="component" value="Chromosome 7"/>
</dbReference>
<evidence type="ECO:0000256" key="3">
    <source>
        <dbReference type="ARBA" id="ARBA00023180"/>
    </source>
</evidence>
<dbReference type="PANTHER" id="PTHR23199:SF12">
    <property type="entry name" value="NEUROTROPHIN 1-RELATED"/>
    <property type="match status" value="1"/>
</dbReference>
<evidence type="ECO:0000259" key="6">
    <source>
        <dbReference type="Pfam" id="PF16077"/>
    </source>
</evidence>
<dbReference type="AlphaFoldDB" id="A0A6J1MYG5"/>
<gene>
    <name evidence="9" type="primary">LOC112045781</name>
</gene>
<dbReference type="InterPro" id="IPR029034">
    <property type="entry name" value="Cystine-knot_cytokine"/>
</dbReference>
<evidence type="ECO:0000256" key="5">
    <source>
        <dbReference type="SAM" id="SignalP"/>
    </source>
</evidence>
<dbReference type="GO" id="GO:0021556">
    <property type="term" value="P:central nervous system formation"/>
    <property type="evidence" value="ECO:0007669"/>
    <property type="project" value="TreeGrafter"/>
</dbReference>
<keyword evidence="8" id="KW-1185">Reference proteome</keyword>
<dbReference type="GO" id="GO:0005121">
    <property type="term" value="F:Toll binding"/>
    <property type="evidence" value="ECO:0007669"/>
    <property type="project" value="TreeGrafter"/>
</dbReference>
<evidence type="ECO:0000313" key="8">
    <source>
        <dbReference type="Proteomes" id="UP001652582"/>
    </source>
</evidence>
<evidence type="ECO:0000256" key="2">
    <source>
        <dbReference type="ARBA" id="ARBA00023157"/>
    </source>
</evidence>